<evidence type="ECO:0000256" key="2">
    <source>
        <dbReference type="ARBA" id="ARBA00007800"/>
    </source>
</evidence>
<keyword evidence="8" id="KW-0665">Pyrimidine biosynthesis</keyword>
<comment type="function">
    <text evidence="8">Small subunit of the glutamine-dependent carbamoyl phosphate synthetase (CPSase). CPSase catalyzes the formation of carbamoyl phosphate from the ammonia moiety of glutamine, carbonate, and phosphate donated by ATP, constituting the first step of 2 biosynthetic pathways, one leading to arginine and/or urea and the other to pyrimidine nucleotides. The small subunit (glutamine amidotransferase) binds and cleaves glutamine to supply the large subunit with the substrate ammonia.</text>
</comment>
<comment type="pathway">
    <text evidence="8">Pyrimidine metabolism; UMP biosynthesis via de novo pathway; (S)-dihydroorotate from bicarbonate: step 1/3.</text>
</comment>
<protein>
    <recommendedName>
        <fullName evidence="8">Carbamoyl phosphate synthase small chain</fullName>
        <ecNumber evidence="8">6.3.5.5</ecNumber>
    </recommendedName>
    <alternativeName>
        <fullName evidence="8">Carbamoyl phosphate synthetase glutamine chain</fullName>
    </alternativeName>
</protein>
<dbReference type="Proteomes" id="UP000836597">
    <property type="component" value="Chromosome"/>
</dbReference>
<comment type="catalytic activity">
    <reaction evidence="7 8">
        <text>hydrogencarbonate + L-glutamine + 2 ATP + H2O = carbamoyl phosphate + L-glutamate + 2 ADP + phosphate + 2 H(+)</text>
        <dbReference type="Rhea" id="RHEA:18633"/>
        <dbReference type="ChEBI" id="CHEBI:15377"/>
        <dbReference type="ChEBI" id="CHEBI:15378"/>
        <dbReference type="ChEBI" id="CHEBI:17544"/>
        <dbReference type="ChEBI" id="CHEBI:29985"/>
        <dbReference type="ChEBI" id="CHEBI:30616"/>
        <dbReference type="ChEBI" id="CHEBI:43474"/>
        <dbReference type="ChEBI" id="CHEBI:58228"/>
        <dbReference type="ChEBI" id="CHEBI:58359"/>
        <dbReference type="ChEBI" id="CHEBI:456216"/>
        <dbReference type="EC" id="6.3.5.5"/>
    </reaction>
</comment>
<keyword evidence="6 8" id="KW-0315">Glutamine amidotransferase</keyword>
<dbReference type="GO" id="GO:0044205">
    <property type="term" value="P:'de novo' UMP biosynthetic process"/>
    <property type="evidence" value="ECO:0007669"/>
    <property type="project" value="UniProtKB-UniRule"/>
</dbReference>
<evidence type="ECO:0000256" key="1">
    <source>
        <dbReference type="ARBA" id="ARBA00005077"/>
    </source>
</evidence>
<dbReference type="PRINTS" id="PR00099">
    <property type="entry name" value="CPSGATASE"/>
</dbReference>
<evidence type="ECO:0000256" key="6">
    <source>
        <dbReference type="ARBA" id="ARBA00022962"/>
    </source>
</evidence>
<dbReference type="AlphaFoldDB" id="A0A8S0Y056"/>
<dbReference type="NCBIfam" id="NF009475">
    <property type="entry name" value="PRK12838.1"/>
    <property type="match status" value="1"/>
</dbReference>
<dbReference type="InterPro" id="IPR006274">
    <property type="entry name" value="CarbamoylP_synth_ssu"/>
</dbReference>
<feature type="active site" evidence="8">
    <location>
        <position position="354"/>
    </location>
</feature>
<dbReference type="EMBL" id="CDGJ01000003">
    <property type="protein sequence ID" value="CEJ05728.1"/>
    <property type="molecule type" value="Genomic_DNA"/>
</dbReference>
<evidence type="ECO:0000256" key="8">
    <source>
        <dbReference type="HAMAP-Rule" id="MF_01209"/>
    </source>
</evidence>
<evidence type="ECO:0000313" key="10">
    <source>
        <dbReference type="EMBL" id="CAA7602847.1"/>
    </source>
</evidence>
<dbReference type="SUPFAM" id="SSF52317">
    <property type="entry name" value="Class I glutamine amidotransferase-like"/>
    <property type="match status" value="1"/>
</dbReference>
<keyword evidence="4 8" id="KW-0547">Nucleotide-binding</keyword>
<comment type="catalytic activity">
    <reaction evidence="8">
        <text>L-glutamine + H2O = L-glutamate + NH4(+)</text>
        <dbReference type="Rhea" id="RHEA:15889"/>
        <dbReference type="ChEBI" id="CHEBI:15377"/>
        <dbReference type="ChEBI" id="CHEBI:28938"/>
        <dbReference type="ChEBI" id="CHEBI:29985"/>
        <dbReference type="ChEBI" id="CHEBI:58359"/>
    </reaction>
</comment>
<feature type="region of interest" description="CPSase" evidence="8">
    <location>
        <begin position="1"/>
        <end position="195"/>
    </location>
</feature>
<dbReference type="PANTHER" id="PTHR43418:SF7">
    <property type="entry name" value="CARBAMOYL-PHOSPHATE SYNTHASE SMALL CHAIN"/>
    <property type="match status" value="1"/>
</dbReference>
<dbReference type="KEGG" id="aacx:DEACI_3670"/>
<dbReference type="GO" id="GO:0006541">
    <property type="term" value="P:glutamine metabolic process"/>
    <property type="evidence" value="ECO:0007669"/>
    <property type="project" value="InterPro"/>
</dbReference>
<dbReference type="Pfam" id="PF00988">
    <property type="entry name" value="CPSase_sm_chain"/>
    <property type="match status" value="1"/>
</dbReference>
<evidence type="ECO:0000259" key="9">
    <source>
        <dbReference type="SMART" id="SM01097"/>
    </source>
</evidence>
<feature type="binding site" evidence="8">
    <location>
        <position position="313"/>
    </location>
    <ligand>
        <name>L-glutamine</name>
        <dbReference type="ChEBI" id="CHEBI:58359"/>
    </ligand>
</feature>
<proteinExistence type="inferred from homology"/>
<dbReference type="InterPro" id="IPR050472">
    <property type="entry name" value="Anth_synth/Amidotransfase"/>
</dbReference>
<dbReference type="GO" id="GO:0006526">
    <property type="term" value="P:L-arginine biosynthetic process"/>
    <property type="evidence" value="ECO:0007669"/>
    <property type="project" value="UniProtKB-UniRule"/>
</dbReference>
<feature type="binding site" evidence="8">
    <location>
        <position position="273"/>
    </location>
    <ligand>
        <name>L-glutamine</name>
        <dbReference type="ChEBI" id="CHEBI:58359"/>
    </ligand>
</feature>
<dbReference type="InterPro" id="IPR035686">
    <property type="entry name" value="CPSase_GATase1"/>
</dbReference>
<dbReference type="InterPro" id="IPR002474">
    <property type="entry name" value="CarbamoylP_synth_ssu_N"/>
</dbReference>
<feature type="active site" description="Nucleophile" evidence="8">
    <location>
        <position position="269"/>
    </location>
</feature>
<accession>A0A8S0Y056</accession>
<dbReference type="Pfam" id="PF00117">
    <property type="entry name" value="GATase"/>
    <property type="match status" value="1"/>
</dbReference>
<feature type="binding site" evidence="8">
    <location>
        <position position="311"/>
    </location>
    <ligand>
        <name>L-glutamine</name>
        <dbReference type="ChEBI" id="CHEBI:58359"/>
    </ligand>
</feature>
<dbReference type="GO" id="GO:0005524">
    <property type="term" value="F:ATP binding"/>
    <property type="evidence" value="ECO:0007669"/>
    <property type="project" value="UniProtKB-UniRule"/>
</dbReference>
<evidence type="ECO:0000313" key="11">
    <source>
        <dbReference type="EMBL" id="CEJ05728.1"/>
    </source>
</evidence>
<sequence>MAYLILRDGVVFKGEAFGAWPAQGVRAGEVVFNTSMSGYQEMVTDLSYAGQILVLTQPQIGNYGWHDEESEAERILLRGLVVRELCGGEGSLHADRSLADFCSRRGIWGLKGADTRALTRHIRRYGTLPGVLAMRAEEGLEYWGGNLSGRRQSGNCSDSGSFSGRFEGESTAGRHWVYRACIREAYEIPGPGELLAVLDFGAKRNILRELSRRGFRIKVFPAWTEAGEILDCHPAGLVLTNGPGDPGELPEIVKNIRVLLPRLPILGICLGHQLLALAAGGTTYKLPFGHRGANHPVQDVRTLRTTMTSQNHGYAVEEGSLKGTGFQAVLKNLNDGTVEGMEHRDYPIISVQYHPEGAPGPEENQAVFERFAELLSGRGHSPDAPLPAVQMA</sequence>
<evidence type="ECO:0000256" key="5">
    <source>
        <dbReference type="ARBA" id="ARBA00022840"/>
    </source>
</evidence>
<dbReference type="PROSITE" id="PS51273">
    <property type="entry name" value="GATASE_TYPE_1"/>
    <property type="match status" value="1"/>
</dbReference>
<dbReference type="NCBIfam" id="TIGR01368">
    <property type="entry name" value="CPSaseIIsmall"/>
    <property type="match status" value="1"/>
</dbReference>
<dbReference type="GO" id="GO:0004088">
    <property type="term" value="F:carbamoyl-phosphate synthase (glutamine-hydrolyzing) activity"/>
    <property type="evidence" value="ECO:0007669"/>
    <property type="project" value="UniProtKB-UniRule"/>
</dbReference>
<comment type="similarity">
    <text evidence="2 8">Belongs to the CarA family.</text>
</comment>
<dbReference type="RefSeq" id="WP_240986155.1">
    <property type="nucleotide sequence ID" value="NZ_CDGJ01000003.1"/>
</dbReference>
<dbReference type="Gene3D" id="3.50.30.20">
    <property type="entry name" value="Carbamoyl-phosphate synthase small subunit, N-terminal domain"/>
    <property type="match status" value="1"/>
</dbReference>
<keyword evidence="8" id="KW-0028">Amino-acid biosynthesis</keyword>
<name>A0A8S0Y056_9FIRM</name>
<feature type="active site" evidence="8">
    <location>
        <position position="356"/>
    </location>
</feature>
<dbReference type="HAMAP" id="MF_01209">
    <property type="entry name" value="CPSase_S_chain"/>
    <property type="match status" value="1"/>
</dbReference>
<dbReference type="EC" id="6.3.5.5" evidence="8"/>
<dbReference type="EMBL" id="LR746496">
    <property type="protein sequence ID" value="CAA7602847.1"/>
    <property type="molecule type" value="Genomic_DNA"/>
</dbReference>
<dbReference type="Proteomes" id="UP001071230">
    <property type="component" value="Unassembled WGS sequence"/>
</dbReference>
<evidence type="ECO:0000256" key="4">
    <source>
        <dbReference type="ARBA" id="ARBA00022741"/>
    </source>
</evidence>
<feature type="domain" description="Carbamoyl-phosphate synthase small subunit N-terminal" evidence="9">
    <location>
        <begin position="1"/>
        <end position="133"/>
    </location>
</feature>
<dbReference type="InterPro" id="IPR036480">
    <property type="entry name" value="CarbP_synth_ssu_N_sf"/>
</dbReference>
<evidence type="ECO:0000256" key="3">
    <source>
        <dbReference type="ARBA" id="ARBA00022598"/>
    </source>
</evidence>
<feature type="binding site" evidence="8">
    <location>
        <position position="244"/>
    </location>
    <ligand>
        <name>L-glutamine</name>
        <dbReference type="ChEBI" id="CHEBI:58359"/>
    </ligand>
</feature>
<dbReference type="SUPFAM" id="SSF52021">
    <property type="entry name" value="Carbamoyl phosphate synthetase, small subunit N-terminal domain"/>
    <property type="match status" value="1"/>
</dbReference>
<keyword evidence="3 8" id="KW-0436">Ligase</keyword>
<dbReference type="InterPro" id="IPR029062">
    <property type="entry name" value="Class_I_gatase-like"/>
</dbReference>
<feature type="binding site" evidence="8">
    <location>
        <position position="270"/>
    </location>
    <ligand>
        <name>L-glutamine</name>
        <dbReference type="ChEBI" id="CHEBI:58359"/>
    </ligand>
</feature>
<dbReference type="PRINTS" id="PR00097">
    <property type="entry name" value="ANTSNTHASEII"/>
</dbReference>
<feature type="binding site" evidence="8">
    <location>
        <position position="47"/>
    </location>
    <ligand>
        <name>L-glutamine</name>
        <dbReference type="ChEBI" id="CHEBI:58359"/>
    </ligand>
</feature>
<dbReference type="SMART" id="SM01097">
    <property type="entry name" value="CPSase_sm_chain"/>
    <property type="match status" value="1"/>
</dbReference>
<dbReference type="InterPro" id="IPR017926">
    <property type="entry name" value="GATASE"/>
</dbReference>
<reference evidence="10" key="2">
    <citation type="submission" date="2020-01" db="EMBL/GenBank/DDBJ databases">
        <authorList>
            <person name="Hornung B."/>
        </authorList>
    </citation>
    <scope>NUCLEOTIDE SEQUENCE</scope>
    <source>
        <strain evidence="10">PacBioINE</strain>
    </source>
</reference>
<reference evidence="11" key="1">
    <citation type="submission" date="2014-11" db="EMBL/GenBank/DDBJ databases">
        <authorList>
            <person name="Hornung B.V."/>
        </authorList>
    </citation>
    <scope>NUCLEOTIDE SEQUENCE</scope>
    <source>
        <strain evidence="11">INE</strain>
    </source>
</reference>
<dbReference type="PANTHER" id="PTHR43418">
    <property type="entry name" value="MULTIFUNCTIONAL TRYPTOPHAN BIOSYNTHESIS PROTEIN-RELATED"/>
    <property type="match status" value="1"/>
</dbReference>
<dbReference type="GO" id="GO:0006207">
    <property type="term" value="P:'de novo' pyrimidine nucleobase biosynthetic process"/>
    <property type="evidence" value="ECO:0007669"/>
    <property type="project" value="InterPro"/>
</dbReference>
<evidence type="ECO:0000313" key="12">
    <source>
        <dbReference type="Proteomes" id="UP001071230"/>
    </source>
</evidence>
<dbReference type="Gene3D" id="3.40.50.880">
    <property type="match status" value="1"/>
</dbReference>
<keyword evidence="12" id="KW-1185">Reference proteome</keyword>
<feature type="binding site" evidence="8">
    <location>
        <position position="242"/>
    </location>
    <ligand>
        <name>L-glutamine</name>
        <dbReference type="ChEBI" id="CHEBI:58359"/>
    </ligand>
</feature>
<keyword evidence="8" id="KW-0055">Arginine biosynthesis</keyword>
<comment type="pathway">
    <text evidence="1 8">Amino-acid biosynthesis; L-arginine biosynthesis; carbamoyl phosphate from bicarbonate: step 1/1.</text>
</comment>
<keyword evidence="5 8" id="KW-0067">ATP-binding</keyword>
<dbReference type="PRINTS" id="PR00096">
    <property type="entry name" value="GATASE"/>
</dbReference>
<organism evidence="10">
    <name type="scientific">Acididesulfobacillus acetoxydans</name>
    <dbReference type="NCBI Taxonomy" id="1561005"/>
    <lineage>
        <taxon>Bacteria</taxon>
        <taxon>Bacillati</taxon>
        <taxon>Bacillota</taxon>
        <taxon>Clostridia</taxon>
        <taxon>Eubacteriales</taxon>
        <taxon>Peptococcaceae</taxon>
        <taxon>Acididesulfobacillus</taxon>
    </lineage>
</organism>
<dbReference type="CDD" id="cd01744">
    <property type="entry name" value="GATase1_CPSase"/>
    <property type="match status" value="1"/>
</dbReference>
<evidence type="ECO:0000256" key="7">
    <source>
        <dbReference type="ARBA" id="ARBA00048816"/>
    </source>
</evidence>
<feature type="binding site" evidence="8">
    <location>
        <position position="314"/>
    </location>
    <ligand>
        <name>L-glutamine</name>
        <dbReference type="ChEBI" id="CHEBI:58359"/>
    </ligand>
</feature>
<gene>
    <name evidence="8" type="primary">carA</name>
    <name evidence="11" type="ORF">DEACI_0147</name>
    <name evidence="10" type="ORF">DEACI_3670</name>
</gene>
<comment type="subunit">
    <text evidence="8">Composed of two chains; the small (or glutamine) chain promotes the hydrolysis of glutamine to ammonia, which is used by the large (or ammonia) chain to synthesize carbamoyl phosphate. Tetramer of heterodimers (alpha,beta)4.</text>
</comment>